<feature type="signal peptide" evidence="4">
    <location>
        <begin position="1"/>
        <end position="25"/>
    </location>
</feature>
<keyword evidence="2" id="KW-0119">Carbohydrate metabolism</keyword>
<dbReference type="GO" id="GO:0000272">
    <property type="term" value="P:polysaccharide catabolic process"/>
    <property type="evidence" value="ECO:0007669"/>
    <property type="project" value="UniProtKB-KW"/>
</dbReference>
<evidence type="ECO:0000259" key="5">
    <source>
        <dbReference type="SMART" id="SM00656"/>
    </source>
</evidence>
<dbReference type="InterPro" id="IPR045032">
    <property type="entry name" value="PEL"/>
</dbReference>
<dbReference type="KEGG" id="mthd:A3224_01880"/>
<keyword evidence="1 2" id="KW-0456">Lyase</keyword>
<dbReference type="InterPro" id="IPR002022">
    <property type="entry name" value="Pec_lyase"/>
</dbReference>
<protein>
    <submittedName>
        <fullName evidence="6">Pectate lyase</fullName>
    </submittedName>
</protein>
<dbReference type="SMART" id="SM00656">
    <property type="entry name" value="Amb_all"/>
    <property type="match status" value="1"/>
</dbReference>
<feature type="chain" id="PRO_5007509582" evidence="4">
    <location>
        <begin position="26"/>
        <end position="666"/>
    </location>
</feature>
<feature type="domain" description="Pectate lyase" evidence="5">
    <location>
        <begin position="345"/>
        <end position="547"/>
    </location>
</feature>
<keyword evidence="2" id="KW-0964">Secreted</keyword>
<gene>
    <name evidence="6" type="ORF">A3224_01880</name>
</gene>
<evidence type="ECO:0000256" key="2">
    <source>
        <dbReference type="RuleBase" id="RU361173"/>
    </source>
</evidence>
<dbReference type="Pfam" id="PF00544">
    <property type="entry name" value="Pectate_lyase_4"/>
    <property type="match status" value="1"/>
</dbReference>
<dbReference type="InterPro" id="IPR012334">
    <property type="entry name" value="Pectin_lyas_fold"/>
</dbReference>
<dbReference type="InterPro" id="IPR011050">
    <property type="entry name" value="Pectin_lyase_fold/virulence"/>
</dbReference>
<evidence type="ECO:0000256" key="4">
    <source>
        <dbReference type="SAM" id="SignalP"/>
    </source>
</evidence>
<dbReference type="Proteomes" id="UP000076077">
    <property type="component" value="Chromosome"/>
</dbReference>
<accession>A0A143HJP2</accession>
<dbReference type="GO" id="GO:0005576">
    <property type="term" value="C:extracellular region"/>
    <property type="evidence" value="ECO:0007669"/>
    <property type="project" value="UniProtKB-SubCell"/>
</dbReference>
<dbReference type="PANTHER" id="PTHR31683:SF18">
    <property type="entry name" value="PECTATE LYASE 21-RELATED"/>
    <property type="match status" value="1"/>
</dbReference>
<comment type="subcellular location">
    <subcellularLocation>
        <location evidence="2">Secreted</location>
    </subcellularLocation>
</comment>
<keyword evidence="7" id="KW-1185">Reference proteome</keyword>
<dbReference type="AlphaFoldDB" id="A0A143HJP2"/>
<dbReference type="OrthoDB" id="6056921at2"/>
<evidence type="ECO:0000313" key="7">
    <source>
        <dbReference type="Proteomes" id="UP000076077"/>
    </source>
</evidence>
<organism evidence="6 7">
    <name type="scientific">Microbulbifer thermotolerans</name>
    <dbReference type="NCBI Taxonomy" id="252514"/>
    <lineage>
        <taxon>Bacteria</taxon>
        <taxon>Pseudomonadati</taxon>
        <taxon>Pseudomonadota</taxon>
        <taxon>Gammaproteobacteria</taxon>
        <taxon>Cellvibrionales</taxon>
        <taxon>Microbulbiferaceae</taxon>
        <taxon>Microbulbifer</taxon>
    </lineage>
</organism>
<dbReference type="PANTHER" id="PTHR31683">
    <property type="entry name" value="PECTATE LYASE 18-RELATED"/>
    <property type="match status" value="1"/>
</dbReference>
<keyword evidence="4" id="KW-0732">Signal</keyword>
<sequence>MKTYTKIPAVLGALFGGLMSVWTSAQDLGPNLALSGGADGSSKASGTSYGNAVDGNLQTYWQPRSSSSERISAKKFGGSFNTVIIREIGNAVQGWRLLNHDTGAELASGNGIGSAMQVYLGNVSMNKIDLMIDSATSAPRIAEFEIYNASGGSSSSSGSSSSGGSSSSSSSGGSSSSSSSSSSSGGSSSSSSGGISNACYTLATDPNVNWRDSSELDTDQKIVKCLSDTLGRALGYGENALGGYDPGGSSKLTVITKNDPQGRSVEQQILDAISGDTHNWIVFDKFDFAQETEIAMYRTHCGDASVQAAIDGTQAQCIDYRQWCAAKGYGSGQSCLDEFFNERLNDKNLPIRNPVIGSNKTIDGRLSKAYFRFSGFAIGKDSSGQPTQTAENVILTHLDFRGAGHTEDHGLDPDMIRSTGASHDIWIHKNTFDTTGDSAFDVKVGAYDITMSFNRLVNVKRATLHGSSDSRTINEQITTTMHHNAFVTTDDHYSTLGNTLRRVPLIRRGTSHMFNNLFMNYRKDVLSVRVGASVLWEDNAFLINRDHQEKSDPHAALDERAAQLARDVGGGNFRSEGSRVWFSDAQCNLDSAYVREITDASGSVGNLSQNYTQRSRDAIQAHWLPAGQDLVDYISATAGKGRRAPFNSPLAHDINYVVGLGEIPCQ</sequence>
<name>A0A143HJP2_MICTH</name>
<comment type="similarity">
    <text evidence="2">Belongs to the polysaccharide lyase 1 family.</text>
</comment>
<dbReference type="EMBL" id="CP014864">
    <property type="protein sequence ID" value="AMX01492.1"/>
    <property type="molecule type" value="Genomic_DNA"/>
</dbReference>
<dbReference type="STRING" id="252514.A3224_01880"/>
<dbReference type="Gene3D" id="2.160.20.10">
    <property type="entry name" value="Single-stranded right-handed beta-helix, Pectin lyase-like"/>
    <property type="match status" value="1"/>
</dbReference>
<evidence type="ECO:0000256" key="3">
    <source>
        <dbReference type="SAM" id="MobiDB-lite"/>
    </source>
</evidence>
<dbReference type="RefSeq" id="WP_067150732.1">
    <property type="nucleotide sequence ID" value="NZ_CP014864.1"/>
</dbReference>
<evidence type="ECO:0000256" key="1">
    <source>
        <dbReference type="ARBA" id="ARBA00023239"/>
    </source>
</evidence>
<dbReference type="Gene3D" id="2.60.120.260">
    <property type="entry name" value="Galactose-binding domain-like"/>
    <property type="match status" value="1"/>
</dbReference>
<keyword evidence="2" id="KW-0624">Polysaccharide degradation</keyword>
<feature type="region of interest" description="Disordered" evidence="3">
    <location>
        <begin position="150"/>
        <end position="194"/>
    </location>
</feature>
<dbReference type="SUPFAM" id="SSF51126">
    <property type="entry name" value="Pectin lyase-like"/>
    <property type="match status" value="1"/>
</dbReference>
<proteinExistence type="inferred from homology"/>
<evidence type="ECO:0000313" key="6">
    <source>
        <dbReference type="EMBL" id="AMX01492.1"/>
    </source>
</evidence>
<dbReference type="GeneID" id="76606794"/>
<reference evidence="7" key="1">
    <citation type="submission" date="2016-03" db="EMBL/GenBank/DDBJ databases">
        <authorList>
            <person name="Lee Y.-S."/>
            <person name="Choi Y.-L."/>
        </authorList>
    </citation>
    <scope>NUCLEOTIDE SEQUENCE [LARGE SCALE GENOMIC DNA]</scope>
    <source>
        <strain evidence="7">DAU221</strain>
    </source>
</reference>
<dbReference type="GO" id="GO:0030570">
    <property type="term" value="F:pectate lyase activity"/>
    <property type="evidence" value="ECO:0007669"/>
    <property type="project" value="InterPro"/>
</dbReference>